<dbReference type="EMBL" id="LGRX02003577">
    <property type="protein sequence ID" value="KAK3282028.1"/>
    <property type="molecule type" value="Genomic_DNA"/>
</dbReference>
<name>A0AAE0GPV8_9CHLO</name>
<dbReference type="Proteomes" id="UP001190700">
    <property type="component" value="Unassembled WGS sequence"/>
</dbReference>
<keyword evidence="3" id="KW-1185">Reference proteome</keyword>
<comment type="caution">
    <text evidence="2">The sequence shown here is derived from an EMBL/GenBank/DDBJ whole genome shotgun (WGS) entry which is preliminary data.</text>
</comment>
<dbReference type="AlphaFoldDB" id="A0AAE0GPV8"/>
<feature type="region of interest" description="Disordered" evidence="1">
    <location>
        <begin position="1"/>
        <end position="92"/>
    </location>
</feature>
<accession>A0AAE0GPV8</accession>
<protein>
    <submittedName>
        <fullName evidence="2">Uncharacterized protein</fullName>
    </submittedName>
</protein>
<dbReference type="PANTHER" id="PTHR35321">
    <property type="entry name" value="OS02G0753200 PROTEIN"/>
    <property type="match status" value="1"/>
</dbReference>
<gene>
    <name evidence="2" type="ORF">CYMTET_10215</name>
</gene>
<feature type="region of interest" description="Disordered" evidence="1">
    <location>
        <begin position="186"/>
        <end position="211"/>
    </location>
</feature>
<organism evidence="2 3">
    <name type="scientific">Cymbomonas tetramitiformis</name>
    <dbReference type="NCBI Taxonomy" id="36881"/>
    <lineage>
        <taxon>Eukaryota</taxon>
        <taxon>Viridiplantae</taxon>
        <taxon>Chlorophyta</taxon>
        <taxon>Pyramimonadophyceae</taxon>
        <taxon>Pyramimonadales</taxon>
        <taxon>Pyramimonadaceae</taxon>
        <taxon>Cymbomonas</taxon>
    </lineage>
</organism>
<reference evidence="2 3" key="1">
    <citation type="journal article" date="2015" name="Genome Biol. Evol.">
        <title>Comparative Genomics of a Bacterivorous Green Alga Reveals Evolutionary Causalities and Consequences of Phago-Mixotrophic Mode of Nutrition.</title>
        <authorList>
            <person name="Burns J.A."/>
            <person name="Paasch A."/>
            <person name="Narechania A."/>
            <person name="Kim E."/>
        </authorList>
    </citation>
    <scope>NUCLEOTIDE SEQUENCE [LARGE SCALE GENOMIC DNA]</scope>
    <source>
        <strain evidence="2 3">PLY_AMNH</strain>
    </source>
</reference>
<feature type="compositionally biased region" description="Acidic residues" evidence="1">
    <location>
        <begin position="31"/>
        <end position="49"/>
    </location>
</feature>
<evidence type="ECO:0000313" key="3">
    <source>
        <dbReference type="Proteomes" id="UP001190700"/>
    </source>
</evidence>
<evidence type="ECO:0000313" key="2">
    <source>
        <dbReference type="EMBL" id="KAK3282028.1"/>
    </source>
</evidence>
<dbReference type="PANTHER" id="PTHR35321:SF1">
    <property type="entry name" value="OS02G0753200 PROTEIN"/>
    <property type="match status" value="1"/>
</dbReference>
<sequence>MALVAGYGSDTSDSEEDNPFDAPVSRQMTEPEADSDSDSDENSEEENEVETSAPDLRQEAPPQSLLPSPADIFSEVKGPPKFLTPDATKPIAVVQREVPKPRPWEEQEPTHEEAVVTMAEHATKAAASGASVSRKAVRYTQRSEETTKAPAVDPLALAMLGAQANRSVKPENLVEKPPEKLKRSVVLGTGEKGEVKEREKKKRMLAQNGRDAVTWKSEEEMILRQQFDC</sequence>
<evidence type="ECO:0000256" key="1">
    <source>
        <dbReference type="SAM" id="MobiDB-lite"/>
    </source>
</evidence>
<dbReference type="InterPro" id="IPR040306">
    <property type="entry name" value="Os02g0753200-like"/>
</dbReference>
<proteinExistence type="predicted"/>